<dbReference type="InterPro" id="IPR017501">
    <property type="entry name" value="Phage_infect_YhgE_C"/>
</dbReference>
<dbReference type="GO" id="GO:0016020">
    <property type="term" value="C:membrane"/>
    <property type="evidence" value="ECO:0007669"/>
    <property type="project" value="UniProtKB-SubCell"/>
</dbReference>
<dbReference type="Pfam" id="PF12698">
    <property type="entry name" value="ABC2_membrane_3"/>
    <property type="match status" value="1"/>
</dbReference>
<dbReference type="NCBIfam" id="TIGR03057">
    <property type="entry name" value="xxxLxxG_by_4"/>
    <property type="match status" value="8"/>
</dbReference>
<evidence type="ECO:0000259" key="6">
    <source>
        <dbReference type="Pfam" id="PF12698"/>
    </source>
</evidence>
<reference evidence="7 8" key="1">
    <citation type="submission" date="2019-01" db="EMBL/GenBank/DDBJ databases">
        <title>Genome sequencing of strain FW10M-9.</title>
        <authorList>
            <person name="Heo J."/>
            <person name="Kim S.-J."/>
            <person name="Kim J.-S."/>
            <person name="Hong S.-B."/>
            <person name="Kwon S.-W."/>
        </authorList>
    </citation>
    <scope>NUCLEOTIDE SEQUENCE [LARGE SCALE GENOMIC DNA]</scope>
    <source>
        <strain evidence="7 8">FW10M-9</strain>
    </source>
</reference>
<dbReference type="PANTHER" id="PTHR43077">
    <property type="entry name" value="TRANSPORT PERMEASE YVFS-RELATED"/>
    <property type="match status" value="1"/>
</dbReference>
<evidence type="ECO:0000256" key="3">
    <source>
        <dbReference type="ARBA" id="ARBA00022989"/>
    </source>
</evidence>
<organism evidence="7 8">
    <name type="scientific">Xylanimonas protaetiae</name>
    <dbReference type="NCBI Taxonomy" id="2509457"/>
    <lineage>
        <taxon>Bacteria</taxon>
        <taxon>Bacillati</taxon>
        <taxon>Actinomycetota</taxon>
        <taxon>Actinomycetes</taxon>
        <taxon>Micrococcales</taxon>
        <taxon>Promicromonosporaceae</taxon>
        <taxon>Xylanimonas</taxon>
    </lineage>
</organism>
<evidence type="ECO:0000256" key="4">
    <source>
        <dbReference type="ARBA" id="ARBA00023136"/>
    </source>
</evidence>
<evidence type="ECO:0000256" key="5">
    <source>
        <dbReference type="SAM" id="Phobius"/>
    </source>
</evidence>
<feature type="transmembrane region" description="Helical" evidence="5">
    <location>
        <begin position="538"/>
        <end position="560"/>
    </location>
</feature>
<evidence type="ECO:0000313" key="7">
    <source>
        <dbReference type="EMBL" id="QAY71162.1"/>
    </source>
</evidence>
<keyword evidence="2 5" id="KW-0812">Transmembrane</keyword>
<dbReference type="Gene3D" id="1.10.287.950">
    <property type="entry name" value="Methyl-accepting chemotaxis protein"/>
    <property type="match status" value="1"/>
</dbReference>
<protein>
    <submittedName>
        <fullName evidence="7">YhgE/Pip domain-containing protein</fullName>
    </submittedName>
</protein>
<dbReference type="OrthoDB" id="9811483at2"/>
<evidence type="ECO:0000256" key="2">
    <source>
        <dbReference type="ARBA" id="ARBA00022692"/>
    </source>
</evidence>
<name>A0A4P6F603_9MICO</name>
<dbReference type="NCBIfam" id="TIGR03062">
    <property type="entry name" value="pip_yhgE_Cterm"/>
    <property type="match status" value="1"/>
</dbReference>
<comment type="subcellular location">
    <subcellularLocation>
        <location evidence="1">Membrane</location>
        <topology evidence="1">Multi-pass membrane protein</topology>
    </subcellularLocation>
</comment>
<dbReference type="GO" id="GO:0140359">
    <property type="term" value="F:ABC-type transporter activity"/>
    <property type="evidence" value="ECO:0007669"/>
    <property type="project" value="InterPro"/>
</dbReference>
<dbReference type="InterPro" id="IPR017500">
    <property type="entry name" value="Phage_infect_YhgE_N"/>
</dbReference>
<gene>
    <name evidence="7" type="ORF">ET471_14880</name>
</gene>
<proteinExistence type="predicted"/>
<feature type="domain" description="ABC-2 type transporter transmembrane" evidence="6">
    <location>
        <begin position="504"/>
        <end position="677"/>
    </location>
</feature>
<keyword evidence="8" id="KW-1185">Reference proteome</keyword>
<dbReference type="NCBIfam" id="TIGR03061">
    <property type="entry name" value="pip_yhgE_Nterm"/>
    <property type="match status" value="1"/>
</dbReference>
<feature type="transmembrane region" description="Helical" evidence="5">
    <location>
        <begin position="506"/>
        <end position="526"/>
    </location>
</feature>
<dbReference type="KEGG" id="xya:ET471_14880"/>
<dbReference type="EMBL" id="CP035493">
    <property type="protein sequence ID" value="QAY71162.1"/>
    <property type="molecule type" value="Genomic_DNA"/>
</dbReference>
<dbReference type="InterPro" id="IPR011049">
    <property type="entry name" value="Serralysin-like_metalloprot_C"/>
</dbReference>
<dbReference type="RefSeq" id="WP_129189565.1">
    <property type="nucleotide sequence ID" value="NZ_CP035493.1"/>
</dbReference>
<feature type="transmembrane region" description="Helical" evidence="5">
    <location>
        <begin position="665"/>
        <end position="683"/>
    </location>
</feature>
<dbReference type="InterPro" id="IPR051328">
    <property type="entry name" value="T7SS_ABC-Transporter"/>
</dbReference>
<feature type="transmembrane region" description="Helical" evidence="5">
    <location>
        <begin position="607"/>
        <end position="626"/>
    </location>
</feature>
<sequence length="700" mass="69719">MTALRLALSELRRLSSGTLPKAALAAIALIPTLYAGLYLFANHDPYGNLGQVPAAVVVQDAGPHGREVADHLLDDGGFGWQEVADAATADQGVRDGRYDAALVLGPTFSADLESAGRLEPQQASMTLVTDDTNSYLARTIAAQVVDKVRDTLATQVGTQAADTFLAGFADVHAQLTRAADGAARLADGTTRLAAGVGQAGDGAHQAASGASRLADGAAQLAAGAVTAAGGSRDLATGASQAADGAAALAAGLGTLRDGTAALPDQARALADGAAQVAAGDATVAGYGDQVRDVAGRALPALDQVRTDVQARLDAAVAAGTITADQAAALESTLTPVLDAGRAKVSDVVAQVGDATGQLDALAAGAQQVADGAAALADAAPALADGVRQAADGAATLAGGTAQVRDGARSLADGVGTLATGATTLADGSATLRTGTTALADGTDALRAGAGQAADGSAALRDGLTDGAAQVPNPDDATRAATAETIGDPVAVVAAAHDAAGTYGAGLAPFFLSLAGWIGAYVMFLIVRPLSRRALAAGRGVAAAVGGWLVPAAIGVVQAAAMFSVTRWALHIDVAHGLGTALFLALVSVTFVAIVQLLNVWLGAAGQFLGLVLMLVQLVTAGGTFPWQTIPEPLRSVHRYLPMSWSVDGLRHLLYGGSLSTVGRDAGLLLVVLVAALAGTSLLARRQRVWTAARLQPELVL</sequence>
<keyword evidence="4 5" id="KW-0472">Membrane</keyword>
<dbReference type="Gene3D" id="3.40.1710.10">
    <property type="entry name" value="abc type-2 transporter like domain"/>
    <property type="match status" value="1"/>
</dbReference>
<keyword evidence="3 5" id="KW-1133">Transmembrane helix</keyword>
<dbReference type="PANTHER" id="PTHR43077:SF5">
    <property type="entry name" value="PHAGE INFECTION PROTEIN"/>
    <property type="match status" value="1"/>
</dbReference>
<dbReference type="Proteomes" id="UP000292118">
    <property type="component" value="Chromosome"/>
</dbReference>
<dbReference type="InterPro" id="IPR023908">
    <property type="entry name" value="xxxLxxG_rpt"/>
</dbReference>
<dbReference type="AlphaFoldDB" id="A0A4P6F603"/>
<accession>A0A4P6F603</accession>
<evidence type="ECO:0000313" key="8">
    <source>
        <dbReference type="Proteomes" id="UP000292118"/>
    </source>
</evidence>
<evidence type="ECO:0000256" key="1">
    <source>
        <dbReference type="ARBA" id="ARBA00004141"/>
    </source>
</evidence>
<dbReference type="SUPFAM" id="SSF101967">
    <property type="entry name" value="Adhesin YadA, collagen-binding domain"/>
    <property type="match status" value="1"/>
</dbReference>
<dbReference type="InterPro" id="IPR013525">
    <property type="entry name" value="ABC2_TM"/>
</dbReference>
<feature type="transmembrane region" description="Helical" evidence="5">
    <location>
        <begin position="580"/>
        <end position="600"/>
    </location>
</feature>